<proteinExistence type="predicted"/>
<keyword evidence="3" id="KW-1185">Reference proteome</keyword>
<feature type="transmembrane region" description="Helical" evidence="1">
    <location>
        <begin position="25"/>
        <end position="45"/>
    </location>
</feature>
<dbReference type="EMBL" id="BMAT01004136">
    <property type="protein sequence ID" value="GFR68732.1"/>
    <property type="molecule type" value="Genomic_DNA"/>
</dbReference>
<protein>
    <recommendedName>
        <fullName evidence="4">G-protein coupled receptors family 1 profile domain-containing protein</fullName>
    </recommendedName>
</protein>
<sequence length="95" mass="10544">MTAPIAEHGGIRAVGQGSRRRGGRAWLLFSLVLFLRSGPWLLRYGRTLVVSLLTDILSPHLSSTALIFLVTFFDQVLGLCLIWGLFSFRFSPPQA</sequence>
<evidence type="ECO:0008006" key="4">
    <source>
        <dbReference type="Google" id="ProtNLM"/>
    </source>
</evidence>
<accession>A0AAV4F6A2</accession>
<feature type="transmembrane region" description="Helical" evidence="1">
    <location>
        <begin position="65"/>
        <end position="86"/>
    </location>
</feature>
<dbReference type="Proteomes" id="UP000762676">
    <property type="component" value="Unassembled WGS sequence"/>
</dbReference>
<evidence type="ECO:0000256" key="1">
    <source>
        <dbReference type="SAM" id="Phobius"/>
    </source>
</evidence>
<organism evidence="2 3">
    <name type="scientific">Elysia marginata</name>
    <dbReference type="NCBI Taxonomy" id="1093978"/>
    <lineage>
        <taxon>Eukaryota</taxon>
        <taxon>Metazoa</taxon>
        <taxon>Spiralia</taxon>
        <taxon>Lophotrochozoa</taxon>
        <taxon>Mollusca</taxon>
        <taxon>Gastropoda</taxon>
        <taxon>Heterobranchia</taxon>
        <taxon>Euthyneura</taxon>
        <taxon>Panpulmonata</taxon>
        <taxon>Sacoglossa</taxon>
        <taxon>Placobranchoidea</taxon>
        <taxon>Plakobranchidae</taxon>
        <taxon>Elysia</taxon>
    </lineage>
</organism>
<dbReference type="AlphaFoldDB" id="A0AAV4F6A2"/>
<comment type="caution">
    <text evidence="2">The sequence shown here is derived from an EMBL/GenBank/DDBJ whole genome shotgun (WGS) entry which is preliminary data.</text>
</comment>
<gene>
    <name evidence="2" type="ORF">ElyMa_002028500</name>
</gene>
<name>A0AAV4F6A2_9GAST</name>
<keyword evidence="1" id="KW-1133">Transmembrane helix</keyword>
<keyword evidence="1" id="KW-0472">Membrane</keyword>
<evidence type="ECO:0000313" key="2">
    <source>
        <dbReference type="EMBL" id="GFR68732.1"/>
    </source>
</evidence>
<evidence type="ECO:0000313" key="3">
    <source>
        <dbReference type="Proteomes" id="UP000762676"/>
    </source>
</evidence>
<keyword evidence="1" id="KW-0812">Transmembrane</keyword>
<reference evidence="2 3" key="1">
    <citation type="journal article" date="2021" name="Elife">
        <title>Chloroplast acquisition without the gene transfer in kleptoplastic sea slugs, Plakobranchus ocellatus.</title>
        <authorList>
            <person name="Maeda T."/>
            <person name="Takahashi S."/>
            <person name="Yoshida T."/>
            <person name="Shimamura S."/>
            <person name="Takaki Y."/>
            <person name="Nagai Y."/>
            <person name="Toyoda A."/>
            <person name="Suzuki Y."/>
            <person name="Arimoto A."/>
            <person name="Ishii H."/>
            <person name="Satoh N."/>
            <person name="Nishiyama T."/>
            <person name="Hasebe M."/>
            <person name="Maruyama T."/>
            <person name="Minagawa J."/>
            <person name="Obokata J."/>
            <person name="Shigenobu S."/>
        </authorList>
    </citation>
    <scope>NUCLEOTIDE SEQUENCE [LARGE SCALE GENOMIC DNA]</scope>
</reference>